<dbReference type="WBParaSite" id="ES5_v2.g5699.t1">
    <property type="protein sequence ID" value="ES5_v2.g5699.t1"/>
    <property type="gene ID" value="ES5_v2.g5699"/>
</dbReference>
<dbReference type="Proteomes" id="UP000887579">
    <property type="component" value="Unplaced"/>
</dbReference>
<name>A0AC34GP28_9BILA</name>
<organism evidence="1 2">
    <name type="scientific">Panagrolaimus sp. ES5</name>
    <dbReference type="NCBI Taxonomy" id="591445"/>
    <lineage>
        <taxon>Eukaryota</taxon>
        <taxon>Metazoa</taxon>
        <taxon>Ecdysozoa</taxon>
        <taxon>Nematoda</taxon>
        <taxon>Chromadorea</taxon>
        <taxon>Rhabditida</taxon>
        <taxon>Tylenchina</taxon>
        <taxon>Panagrolaimomorpha</taxon>
        <taxon>Panagrolaimoidea</taxon>
        <taxon>Panagrolaimidae</taxon>
        <taxon>Panagrolaimus</taxon>
    </lineage>
</organism>
<sequence>MSVKPEKKKFSKRQIRFYEAHEAKTKQIAEDLPDALLNLMENHEFTEHQKTQYSANYAKILEESGKGPLSVNDRNNLIKYNLKMLKRLREEMSEIQGVYNTISDSIKYREKMALNLDVERSTLMDLLGYGGRHLPLWIGKVGEMPPARAGRILDNSMPDIGELVGAYAKGMWILAEVKAISSDKKLIIRDVDDDKEKIYCEVIRDHILLLPLYRVDPKRSPFAIFEKHSVVLALYPQTTCFYKGIVESPPFSSDDPYLITFEDEDYEGGYAPAVHVPQRYVLMYRNNPTTSLEVNVEASESSATEEDTPEPEHQLLPIRRRFKVRDSDELTDEEAERHESVSEHQTSEESVEKELSAGPASRRKSASRSNADEQDSEPSYEFPFSSPGAEDESFDIGDNDEDFVPH</sequence>
<evidence type="ECO:0000313" key="1">
    <source>
        <dbReference type="Proteomes" id="UP000887579"/>
    </source>
</evidence>
<proteinExistence type="predicted"/>
<reference evidence="2" key="1">
    <citation type="submission" date="2022-11" db="UniProtKB">
        <authorList>
            <consortium name="WormBaseParasite"/>
        </authorList>
    </citation>
    <scope>IDENTIFICATION</scope>
</reference>
<protein>
    <submittedName>
        <fullName evidence="2">SGF29 C-terminal domain-containing protein</fullName>
    </submittedName>
</protein>
<evidence type="ECO:0000313" key="2">
    <source>
        <dbReference type="WBParaSite" id="ES5_v2.g5699.t1"/>
    </source>
</evidence>
<accession>A0AC34GP28</accession>